<dbReference type="Proteomes" id="UP001501147">
    <property type="component" value="Unassembled WGS sequence"/>
</dbReference>
<sequence length="416" mass="42012">MSRRERAVDALVVGAGPAGLAAAAELAAGGAGQVEVLDHAPGPGGLPVQLTHRGFGPRRSPLRGPAYVRPLVRAALEAGAALRPRVLATGSPAPGTVDVTHPGGLERITARAVVLATGGRERPRGARLIPGTRPEGVLTAGELLRGAGLHHRPAGRRAVVAGTGPGALAAVRALREAGTDVVALVTGRPEAPLLPPRLRVPVLTSAAVAEVTGADGLSGVLVTGPGAAVRRLDCDTLVLTGEGVPECELARLAGAALDPATRGPAVDTALRTALAGVFAAGDVLRGGGDAPGAAAEGRHAARAALRHLAGGGRPAGLLRLEAVAPLEWITPGLLPVPGEPPPRGRFTLSVSRRVERPVLLAEQDGRPLGRWPVPHTARPDRPLHLYGEPFAAADPLGGPVRVRIGRTPSPAGLSRG</sequence>
<name>A0ABP8ZNP8_9ACTN</name>
<keyword evidence="4" id="KW-1185">Reference proteome</keyword>
<dbReference type="RefSeq" id="WP_345608468.1">
    <property type="nucleotide sequence ID" value="NZ_BAABJV010000001.1"/>
</dbReference>
<dbReference type="Gene3D" id="3.50.50.60">
    <property type="entry name" value="FAD/NAD(P)-binding domain"/>
    <property type="match status" value="2"/>
</dbReference>
<keyword evidence="1" id="KW-0560">Oxidoreductase</keyword>
<evidence type="ECO:0000259" key="2">
    <source>
        <dbReference type="Pfam" id="PF07992"/>
    </source>
</evidence>
<dbReference type="PRINTS" id="PR00368">
    <property type="entry name" value="FADPNR"/>
</dbReference>
<dbReference type="EMBL" id="BAABJV010000001">
    <property type="protein sequence ID" value="GAA4761047.1"/>
    <property type="molecule type" value="Genomic_DNA"/>
</dbReference>
<dbReference type="PRINTS" id="PR00469">
    <property type="entry name" value="PNDRDTASEII"/>
</dbReference>
<evidence type="ECO:0000313" key="4">
    <source>
        <dbReference type="Proteomes" id="UP001501147"/>
    </source>
</evidence>
<dbReference type="SUPFAM" id="SSF51905">
    <property type="entry name" value="FAD/NAD(P)-binding domain"/>
    <property type="match status" value="1"/>
</dbReference>
<evidence type="ECO:0000313" key="3">
    <source>
        <dbReference type="EMBL" id="GAA4761047.1"/>
    </source>
</evidence>
<dbReference type="InterPro" id="IPR036188">
    <property type="entry name" value="FAD/NAD-bd_sf"/>
</dbReference>
<feature type="domain" description="FAD/NAD(P)-binding" evidence="2">
    <location>
        <begin position="9"/>
        <end position="297"/>
    </location>
</feature>
<gene>
    <name evidence="3" type="ORF">GCM10023329_02810</name>
</gene>
<accession>A0ABP8ZNP8</accession>
<evidence type="ECO:0000256" key="1">
    <source>
        <dbReference type="ARBA" id="ARBA00023002"/>
    </source>
</evidence>
<comment type="caution">
    <text evidence="3">The sequence shown here is derived from an EMBL/GenBank/DDBJ whole genome shotgun (WGS) entry which is preliminary data.</text>
</comment>
<dbReference type="Pfam" id="PF07992">
    <property type="entry name" value="Pyr_redox_2"/>
    <property type="match status" value="1"/>
</dbReference>
<organism evidence="3 4">
    <name type="scientific">Streptomyces sanyensis</name>
    <dbReference type="NCBI Taxonomy" id="568869"/>
    <lineage>
        <taxon>Bacteria</taxon>
        <taxon>Bacillati</taxon>
        <taxon>Actinomycetota</taxon>
        <taxon>Actinomycetes</taxon>
        <taxon>Kitasatosporales</taxon>
        <taxon>Streptomycetaceae</taxon>
        <taxon>Streptomyces</taxon>
    </lineage>
</organism>
<proteinExistence type="predicted"/>
<dbReference type="InterPro" id="IPR023753">
    <property type="entry name" value="FAD/NAD-binding_dom"/>
</dbReference>
<protein>
    <submittedName>
        <fullName evidence="3">FAD-dependent oxidoreductase</fullName>
    </submittedName>
</protein>
<dbReference type="InterPro" id="IPR051691">
    <property type="entry name" value="Metab_Enz_Cyan_OpOx_G3PDH"/>
</dbReference>
<dbReference type="PANTHER" id="PTHR42949:SF3">
    <property type="entry name" value="ANAEROBIC GLYCEROL-3-PHOSPHATE DEHYDROGENASE SUBUNIT B"/>
    <property type="match status" value="1"/>
</dbReference>
<dbReference type="PANTHER" id="PTHR42949">
    <property type="entry name" value="ANAEROBIC GLYCEROL-3-PHOSPHATE DEHYDROGENASE SUBUNIT B"/>
    <property type="match status" value="1"/>
</dbReference>
<reference evidence="4" key="1">
    <citation type="journal article" date="2019" name="Int. J. Syst. Evol. Microbiol.">
        <title>The Global Catalogue of Microorganisms (GCM) 10K type strain sequencing project: providing services to taxonomists for standard genome sequencing and annotation.</title>
        <authorList>
            <consortium name="The Broad Institute Genomics Platform"/>
            <consortium name="The Broad Institute Genome Sequencing Center for Infectious Disease"/>
            <person name="Wu L."/>
            <person name="Ma J."/>
        </authorList>
    </citation>
    <scope>NUCLEOTIDE SEQUENCE [LARGE SCALE GENOMIC DNA]</scope>
    <source>
        <strain evidence="4">JCM 18324</strain>
    </source>
</reference>